<keyword evidence="10" id="KW-0694">RNA-binding</keyword>
<evidence type="ECO:0000256" key="4">
    <source>
        <dbReference type="ARBA" id="ARBA00012160"/>
    </source>
</evidence>
<evidence type="ECO:0000256" key="11">
    <source>
        <dbReference type="ARBA" id="ARBA00023242"/>
    </source>
</evidence>
<evidence type="ECO:0000256" key="9">
    <source>
        <dbReference type="ARBA" id="ARBA00022691"/>
    </source>
</evidence>
<dbReference type="GO" id="GO:0051254">
    <property type="term" value="P:positive regulation of RNA metabolic process"/>
    <property type="evidence" value="ECO:0007669"/>
    <property type="project" value="UniProtKB-ARBA"/>
</dbReference>
<dbReference type="PANTHER" id="PTHR13393">
    <property type="entry name" value="SAM-DEPENDENT METHYLTRANSFERASE"/>
    <property type="match status" value="1"/>
</dbReference>
<dbReference type="GO" id="GO:0001734">
    <property type="term" value="F:mRNA m(6)A methyltransferase activity"/>
    <property type="evidence" value="ECO:0007669"/>
    <property type="project" value="UniProtKB-EC"/>
</dbReference>
<evidence type="ECO:0000256" key="17">
    <source>
        <dbReference type="PIRSR" id="PIRSR037350-1"/>
    </source>
</evidence>
<reference evidence="19" key="2">
    <citation type="journal article" date="2021" name="Genome Biol. Evol.">
        <title>Developing a high-quality reference genome for a parasitic bivalve with doubly uniparental inheritance (Bivalvia: Unionida).</title>
        <authorList>
            <person name="Smith C.H."/>
        </authorList>
    </citation>
    <scope>NUCLEOTIDE SEQUENCE</scope>
    <source>
        <strain evidence="19">CHS0354</strain>
        <tissue evidence="19">Mantle</tissue>
    </source>
</reference>
<comment type="similarity">
    <text evidence="3">Belongs to the methyltransferase superfamily. METTL16/RlmF family.</text>
</comment>
<evidence type="ECO:0000256" key="14">
    <source>
        <dbReference type="ARBA" id="ARBA00032945"/>
    </source>
</evidence>
<dbReference type="GO" id="GO:0005737">
    <property type="term" value="C:cytoplasm"/>
    <property type="evidence" value="ECO:0007669"/>
    <property type="project" value="UniProtKB-SubCell"/>
</dbReference>
<comment type="subcellular location">
    <subcellularLocation>
        <location evidence="2">Cytoplasm</location>
    </subcellularLocation>
    <subcellularLocation>
        <location evidence="1">Nucleus</location>
    </subcellularLocation>
</comment>
<evidence type="ECO:0000256" key="7">
    <source>
        <dbReference type="ARBA" id="ARBA00022603"/>
    </source>
</evidence>
<keyword evidence="6" id="KW-0963">Cytoplasm</keyword>
<dbReference type="PIRSF" id="PIRSF037350">
    <property type="entry name" value="Mtase_ZK1128_prd"/>
    <property type="match status" value="1"/>
</dbReference>
<dbReference type="GO" id="GO:0005634">
    <property type="term" value="C:nucleus"/>
    <property type="evidence" value="ECO:0007669"/>
    <property type="project" value="UniProtKB-SubCell"/>
</dbReference>
<evidence type="ECO:0000256" key="6">
    <source>
        <dbReference type="ARBA" id="ARBA00022490"/>
    </source>
</evidence>
<dbReference type="GO" id="GO:0070475">
    <property type="term" value="P:rRNA base methylation"/>
    <property type="evidence" value="ECO:0007669"/>
    <property type="project" value="TreeGrafter"/>
</dbReference>
<evidence type="ECO:0000256" key="18">
    <source>
        <dbReference type="SAM" id="MobiDB-lite"/>
    </source>
</evidence>
<dbReference type="EMBL" id="JAEAOA010001049">
    <property type="protein sequence ID" value="KAK3589134.1"/>
    <property type="molecule type" value="Genomic_DNA"/>
</dbReference>
<dbReference type="SUPFAM" id="SSF53335">
    <property type="entry name" value="S-adenosyl-L-methionine-dependent methyltransferases"/>
    <property type="match status" value="1"/>
</dbReference>
<feature type="region of interest" description="Disordered" evidence="18">
    <location>
        <begin position="191"/>
        <end position="210"/>
    </location>
</feature>
<dbReference type="Proteomes" id="UP001195483">
    <property type="component" value="Unassembled WGS sequence"/>
</dbReference>
<feature type="binding site" evidence="17">
    <location>
        <position position="129"/>
    </location>
    <ligand>
        <name>S-adenosyl-L-methionine</name>
        <dbReference type="ChEBI" id="CHEBI:59789"/>
    </ligand>
</feature>
<evidence type="ECO:0000256" key="5">
    <source>
        <dbReference type="ARBA" id="ARBA00012166"/>
    </source>
</evidence>
<reference evidence="19" key="1">
    <citation type="journal article" date="2021" name="Genome Biol. Evol.">
        <title>A High-Quality Reference Genome for a Parasitic Bivalve with Doubly Uniparental Inheritance (Bivalvia: Unionida).</title>
        <authorList>
            <person name="Smith C.H."/>
        </authorList>
    </citation>
    <scope>NUCLEOTIDE SEQUENCE</scope>
    <source>
        <strain evidence="19">CHS0354</strain>
    </source>
</reference>
<dbReference type="GO" id="GO:0043488">
    <property type="term" value="P:regulation of mRNA stability"/>
    <property type="evidence" value="ECO:0007669"/>
    <property type="project" value="UniProtKB-ARBA"/>
</dbReference>
<keyword evidence="8" id="KW-0808">Transferase</keyword>
<dbReference type="GO" id="GO:0003723">
    <property type="term" value="F:RNA binding"/>
    <property type="evidence" value="ECO:0007669"/>
    <property type="project" value="UniProtKB-KW"/>
</dbReference>
<feature type="binding site" evidence="17">
    <location>
        <position position="82"/>
    </location>
    <ligand>
        <name>S-adenosyl-L-methionine</name>
        <dbReference type="ChEBI" id="CHEBI:59789"/>
    </ligand>
</feature>
<dbReference type="FunFam" id="3.40.50.150:FF:000062">
    <property type="entry name" value="U6 small nuclear RNA (adenine-(43)-N(6))-methyltransferase"/>
    <property type="match status" value="1"/>
</dbReference>
<evidence type="ECO:0000256" key="10">
    <source>
        <dbReference type="ARBA" id="ARBA00022884"/>
    </source>
</evidence>
<evidence type="ECO:0000256" key="3">
    <source>
        <dbReference type="ARBA" id="ARBA00005878"/>
    </source>
</evidence>
<evidence type="ECO:0000256" key="12">
    <source>
        <dbReference type="ARBA" id="ARBA00031450"/>
    </source>
</evidence>
<dbReference type="GO" id="GO:0009896">
    <property type="term" value="P:positive regulation of catabolic process"/>
    <property type="evidence" value="ECO:0007669"/>
    <property type="project" value="UniProtKB-ARBA"/>
</dbReference>
<evidence type="ECO:0000256" key="13">
    <source>
        <dbReference type="ARBA" id="ARBA00032914"/>
    </source>
</evidence>
<accession>A0AAE0SC23</accession>
<organism evidence="19 20">
    <name type="scientific">Potamilus streckersoni</name>
    <dbReference type="NCBI Taxonomy" id="2493646"/>
    <lineage>
        <taxon>Eukaryota</taxon>
        <taxon>Metazoa</taxon>
        <taxon>Spiralia</taxon>
        <taxon>Lophotrochozoa</taxon>
        <taxon>Mollusca</taxon>
        <taxon>Bivalvia</taxon>
        <taxon>Autobranchia</taxon>
        <taxon>Heteroconchia</taxon>
        <taxon>Palaeoheterodonta</taxon>
        <taxon>Unionida</taxon>
        <taxon>Unionoidea</taxon>
        <taxon>Unionidae</taxon>
        <taxon>Ambleminae</taxon>
        <taxon>Lampsilini</taxon>
        <taxon>Potamilus</taxon>
    </lineage>
</organism>
<proteinExistence type="inferred from homology"/>
<dbReference type="GO" id="GO:0006397">
    <property type="term" value="P:mRNA processing"/>
    <property type="evidence" value="ECO:0007669"/>
    <property type="project" value="UniProtKB-ARBA"/>
</dbReference>
<feature type="binding site" evidence="17">
    <location>
        <position position="178"/>
    </location>
    <ligand>
        <name>S-adenosyl-L-methionine</name>
        <dbReference type="ChEBI" id="CHEBI:59789"/>
    </ligand>
</feature>
<dbReference type="InterPro" id="IPR029063">
    <property type="entry name" value="SAM-dependent_MTases_sf"/>
</dbReference>
<protein>
    <recommendedName>
        <fullName evidence="15">RNA N(6)-adenosine-methyltransferase METTL16</fullName>
        <ecNumber evidence="5">2.1.1.346</ecNumber>
        <ecNumber evidence="4">2.1.1.348</ecNumber>
    </recommendedName>
    <alternativeName>
        <fullName evidence="13">Methyltransferase 10 domain-containing protein</fullName>
    </alternativeName>
    <alternativeName>
        <fullName evidence="14">Methyltransferase-like protein 16</fullName>
    </alternativeName>
    <alternativeName>
        <fullName evidence="16">RNA N(6)-adenosine-methyltransferase mettl16</fullName>
    </alternativeName>
    <alternativeName>
        <fullName evidence="12">U6 small nuclear RNA (adenine-(43)-N(6))-methyltransferase</fullName>
    </alternativeName>
</protein>
<dbReference type="Pfam" id="PF05971">
    <property type="entry name" value="Methyltransf_10"/>
    <property type="match status" value="1"/>
</dbReference>
<dbReference type="PANTHER" id="PTHR13393:SF0">
    <property type="entry name" value="RNA N6-ADENOSINE-METHYLTRANSFERASE METTL16"/>
    <property type="match status" value="1"/>
</dbReference>
<dbReference type="CDD" id="cd02440">
    <property type="entry name" value="AdoMet_MTases"/>
    <property type="match status" value="1"/>
</dbReference>
<reference evidence="19" key="3">
    <citation type="submission" date="2023-05" db="EMBL/GenBank/DDBJ databases">
        <authorList>
            <person name="Smith C.H."/>
        </authorList>
    </citation>
    <scope>NUCLEOTIDE SEQUENCE</scope>
    <source>
        <strain evidence="19">CHS0354</strain>
        <tissue evidence="19">Mantle</tissue>
    </source>
</reference>
<feature type="binding site" evidence="17">
    <location>
        <position position="106"/>
    </location>
    <ligand>
        <name>S-adenosyl-L-methionine</name>
        <dbReference type="ChEBI" id="CHEBI:59789"/>
    </ligand>
</feature>
<sequence length="688" mass="78480">MALNKYMHPRNWYKKHKPNFKDLAIKYPEFRKCANQDLAGNVTLNFKDPTSLRALTTTLLQEDFGLKVELPLDRLIPTVPQRFNYIHWIEDILGKKGGHAKGIDIGTGASCIYPLLGCRLNNWQFLASEMDEQNLHYAKKNIEANFFSDKIQVKAVTQETMFIGLVEEDEQYDFSMCNPPFFSDHLEAQGISSSRSDDRPEPRSLSTASEGESIAWGGEISFVIKMIEESFQLNTKIRVYTTMLGKKISVLVLKDELKRRKVPKYSTTEFCQGKTMRWGLAWTFDETVEFPKSLFQEAKKEKPPMTFNLPTMFPENIEYMIPPIAKFFKKHFEELKIEYKEQRCNRGVAMYTLIAKENSWSNQRRKRREKQRQIETIQHINQESDFVETQEASLQEGSEQDENFSVHSMDEKSAINGKQGTGTVKDKVQFNLAHENFELAKYHIQDFRSGEVDRQCTVNEFGNSNLKEENMGQSATSVINVKKRPIDALTEGETEVHCKRHKTSSVTEQVLVTSASDQSANSAVEKTYISNQVLLGITGDTSNENGVGSNFFKEQEVIMIDSRAENSVGSNSSNPVAKMELDISCAGDNSENLIKESSSSLDLGAEVIKMGAGETIINTDQKPGFVLAKTPCFDTLEKEGGYILKCYFNLKKRGRTIYMEIIWVDGQNKEHMHQILQYLKNQVKLRVP</sequence>
<keyword evidence="7" id="KW-0489">Methyltransferase</keyword>
<evidence type="ECO:0000313" key="20">
    <source>
        <dbReference type="Proteomes" id="UP001195483"/>
    </source>
</evidence>
<dbReference type="Gene3D" id="3.40.50.150">
    <property type="entry name" value="Vaccinia Virus protein VP39"/>
    <property type="match status" value="1"/>
</dbReference>
<evidence type="ECO:0000256" key="8">
    <source>
        <dbReference type="ARBA" id="ARBA00022679"/>
    </source>
</evidence>
<evidence type="ECO:0000256" key="16">
    <source>
        <dbReference type="ARBA" id="ARBA00074041"/>
    </source>
</evidence>
<dbReference type="EC" id="2.1.1.348" evidence="4"/>
<dbReference type="AlphaFoldDB" id="A0AAE0SC23"/>
<keyword evidence="11" id="KW-0539">Nucleus</keyword>
<name>A0AAE0SC23_9BIVA</name>
<dbReference type="GO" id="GO:0120048">
    <property type="term" value="F:U6 snRNA (adenine-(43)-N(6))-methyltransferase activity"/>
    <property type="evidence" value="ECO:0007669"/>
    <property type="project" value="UniProtKB-EC"/>
</dbReference>
<comment type="caution">
    <text evidence="19">The sequence shown here is derived from an EMBL/GenBank/DDBJ whole genome shotgun (WGS) entry which is preliminary data.</text>
</comment>
<dbReference type="EC" id="2.1.1.346" evidence="5"/>
<keyword evidence="9 17" id="KW-0949">S-adenosyl-L-methionine</keyword>
<dbReference type="InterPro" id="IPR010286">
    <property type="entry name" value="METTL16/RlmF"/>
</dbReference>
<gene>
    <name evidence="19" type="ORF">CHS0354_017101</name>
</gene>
<evidence type="ECO:0000256" key="15">
    <source>
        <dbReference type="ARBA" id="ARBA00070459"/>
    </source>
</evidence>
<evidence type="ECO:0000313" key="19">
    <source>
        <dbReference type="EMBL" id="KAK3589134.1"/>
    </source>
</evidence>
<evidence type="ECO:0000256" key="2">
    <source>
        <dbReference type="ARBA" id="ARBA00004496"/>
    </source>
</evidence>
<evidence type="ECO:0000256" key="1">
    <source>
        <dbReference type="ARBA" id="ARBA00004123"/>
    </source>
</evidence>
<keyword evidence="20" id="KW-1185">Reference proteome</keyword>
<dbReference type="InterPro" id="IPR017182">
    <property type="entry name" value="METTL16/PsiM"/>
</dbReference>